<dbReference type="Proteomes" id="UP001595773">
    <property type="component" value="Unassembled WGS sequence"/>
</dbReference>
<gene>
    <name evidence="1" type="ORF">ACFOW9_03025</name>
</gene>
<reference evidence="2" key="1">
    <citation type="journal article" date="2019" name="Int. J. Syst. Evol. Microbiol.">
        <title>The Global Catalogue of Microorganisms (GCM) 10K type strain sequencing project: providing services to taxonomists for standard genome sequencing and annotation.</title>
        <authorList>
            <consortium name="The Broad Institute Genomics Platform"/>
            <consortium name="The Broad Institute Genome Sequencing Center for Infectious Disease"/>
            <person name="Wu L."/>
            <person name="Ma J."/>
        </authorList>
    </citation>
    <scope>NUCLEOTIDE SEQUENCE [LARGE SCALE GENOMIC DNA]</scope>
    <source>
        <strain evidence="2">CGMCC 1.10698</strain>
    </source>
</reference>
<dbReference type="EMBL" id="JBHSCQ010000004">
    <property type="protein sequence ID" value="MFC4264568.1"/>
    <property type="molecule type" value="Genomic_DNA"/>
</dbReference>
<name>A0ABV8QZ16_9MICC</name>
<evidence type="ECO:0000313" key="2">
    <source>
        <dbReference type="Proteomes" id="UP001595773"/>
    </source>
</evidence>
<protein>
    <submittedName>
        <fullName evidence="1">Uncharacterized protein</fullName>
    </submittedName>
</protein>
<sequence length="74" mass="8080">MKSLATSTVPAYAHPVHVGADGITFRRVHGPSTKAVTGHRTAYRAWATQELARRVEEFGPATLFMPAEYLAVAR</sequence>
<evidence type="ECO:0000313" key="1">
    <source>
        <dbReference type="EMBL" id="MFC4264568.1"/>
    </source>
</evidence>
<dbReference type="RefSeq" id="WP_230067742.1">
    <property type="nucleotide sequence ID" value="NZ_BAABLL010000001.1"/>
</dbReference>
<organism evidence="1 2">
    <name type="scientific">Arthrobacter cryoconiti</name>
    <dbReference type="NCBI Taxonomy" id="748907"/>
    <lineage>
        <taxon>Bacteria</taxon>
        <taxon>Bacillati</taxon>
        <taxon>Actinomycetota</taxon>
        <taxon>Actinomycetes</taxon>
        <taxon>Micrococcales</taxon>
        <taxon>Micrococcaceae</taxon>
        <taxon>Arthrobacter</taxon>
    </lineage>
</organism>
<comment type="caution">
    <text evidence="1">The sequence shown here is derived from an EMBL/GenBank/DDBJ whole genome shotgun (WGS) entry which is preliminary data.</text>
</comment>
<keyword evidence="2" id="KW-1185">Reference proteome</keyword>
<accession>A0ABV8QZ16</accession>
<proteinExistence type="predicted"/>